<dbReference type="InterPro" id="IPR023365">
    <property type="entry name" value="Sortase_dom-sf"/>
</dbReference>
<keyword evidence="1" id="KW-0378">Hydrolase</keyword>
<accession>A0A2A7ATS9</accession>
<dbReference type="Pfam" id="PF04203">
    <property type="entry name" value="Sortase"/>
    <property type="match status" value="1"/>
</dbReference>
<gene>
    <name evidence="4" type="ORF">CGS58_03570</name>
</gene>
<evidence type="ECO:0000256" key="3">
    <source>
        <dbReference type="SAM" id="MobiDB-lite"/>
    </source>
</evidence>
<evidence type="ECO:0000256" key="1">
    <source>
        <dbReference type="ARBA" id="ARBA00022801"/>
    </source>
</evidence>
<evidence type="ECO:0000256" key="2">
    <source>
        <dbReference type="PIRSR" id="PIRSR605754-1"/>
    </source>
</evidence>
<sequence>MKSKLGTLFIALGVLALLGAAGLFGYNQWDNARAEKAADAVLNQLEETLEQPKTILPGESEAASAAAEEPAEEEADGMTVTFIDGYDYIGYVSIPSIGLALPVMKQWSYPGLKIAPGRYAGSLAADDLVVAGHNYARHFSPIKNLAVGTEVLFVDMDGKTWHYEVSAGEVLQPTQIEKITVKSSGDDWDLTLFTCTTGGQARYALRCVRTDP</sequence>
<dbReference type="Gene3D" id="2.40.260.10">
    <property type="entry name" value="Sortase"/>
    <property type="match status" value="1"/>
</dbReference>
<reference evidence="4 5" key="1">
    <citation type="journal article" date="2017" name="Front. Microbiol.">
        <title>New Insights into the Diversity of the Genus Faecalibacterium.</title>
        <authorList>
            <person name="Benevides L."/>
            <person name="Burman S."/>
            <person name="Martin R."/>
            <person name="Robert V."/>
            <person name="Thomas M."/>
            <person name="Miquel S."/>
            <person name="Chain F."/>
            <person name="Sokol H."/>
            <person name="Bermudez-Humaran L.G."/>
            <person name="Morrison M."/>
            <person name="Langella P."/>
            <person name="Azevedo V.A."/>
            <person name="Chatel J.M."/>
            <person name="Soares S."/>
        </authorList>
    </citation>
    <scope>NUCLEOTIDE SEQUENCE [LARGE SCALE GENOMIC DNA]</scope>
    <source>
        <strain evidence="4 5">CNCM I 4575</strain>
    </source>
</reference>
<dbReference type="GO" id="GO:0016787">
    <property type="term" value="F:hydrolase activity"/>
    <property type="evidence" value="ECO:0007669"/>
    <property type="project" value="UniProtKB-KW"/>
</dbReference>
<feature type="active site" description="Acyl-thioester intermediate" evidence="2">
    <location>
        <position position="195"/>
    </location>
</feature>
<comment type="caution">
    <text evidence="4">The sequence shown here is derived from an EMBL/GenBank/DDBJ whole genome shotgun (WGS) entry which is preliminary data.</text>
</comment>
<dbReference type="SUPFAM" id="SSF63817">
    <property type="entry name" value="Sortase"/>
    <property type="match status" value="1"/>
</dbReference>
<dbReference type="InterPro" id="IPR005754">
    <property type="entry name" value="Sortase"/>
</dbReference>
<dbReference type="RefSeq" id="WP_097838969.1">
    <property type="nucleotide sequence ID" value="NZ_NMTY01000004.1"/>
</dbReference>
<evidence type="ECO:0000313" key="4">
    <source>
        <dbReference type="EMBL" id="PDX82546.1"/>
    </source>
</evidence>
<organism evidence="4 5">
    <name type="scientific">Faecalibacterium prausnitzii</name>
    <dbReference type="NCBI Taxonomy" id="853"/>
    <lineage>
        <taxon>Bacteria</taxon>
        <taxon>Bacillati</taxon>
        <taxon>Bacillota</taxon>
        <taxon>Clostridia</taxon>
        <taxon>Eubacteriales</taxon>
        <taxon>Oscillospiraceae</taxon>
        <taxon>Faecalibacterium</taxon>
    </lineage>
</organism>
<dbReference type="Proteomes" id="UP000220005">
    <property type="component" value="Unassembled WGS sequence"/>
</dbReference>
<dbReference type="EMBL" id="NMTY01000004">
    <property type="protein sequence ID" value="PDX82546.1"/>
    <property type="molecule type" value="Genomic_DNA"/>
</dbReference>
<proteinExistence type="predicted"/>
<protein>
    <submittedName>
        <fullName evidence="4">Sortase</fullName>
    </submittedName>
</protein>
<feature type="region of interest" description="Disordered" evidence="3">
    <location>
        <begin position="53"/>
        <end position="75"/>
    </location>
</feature>
<dbReference type="CDD" id="cd00004">
    <property type="entry name" value="Sortase"/>
    <property type="match status" value="1"/>
</dbReference>
<evidence type="ECO:0000313" key="5">
    <source>
        <dbReference type="Proteomes" id="UP000220005"/>
    </source>
</evidence>
<dbReference type="NCBIfam" id="TIGR01076">
    <property type="entry name" value="sortase_fam"/>
    <property type="match status" value="1"/>
</dbReference>
<name>A0A2A7ATS9_9FIRM</name>
<feature type="active site" description="Proton donor/acceptor" evidence="2">
    <location>
        <position position="133"/>
    </location>
</feature>
<feature type="compositionally biased region" description="Low complexity" evidence="3">
    <location>
        <begin position="59"/>
        <end position="68"/>
    </location>
</feature>
<dbReference type="AlphaFoldDB" id="A0A2A7ATS9"/>